<organism evidence="1 2">
    <name type="scientific">Panagrolaimus sp. PS1159</name>
    <dbReference type="NCBI Taxonomy" id="55785"/>
    <lineage>
        <taxon>Eukaryota</taxon>
        <taxon>Metazoa</taxon>
        <taxon>Ecdysozoa</taxon>
        <taxon>Nematoda</taxon>
        <taxon>Chromadorea</taxon>
        <taxon>Rhabditida</taxon>
        <taxon>Tylenchina</taxon>
        <taxon>Panagrolaimomorpha</taxon>
        <taxon>Panagrolaimoidea</taxon>
        <taxon>Panagrolaimidae</taxon>
        <taxon>Panagrolaimus</taxon>
    </lineage>
</organism>
<name>A0AC35ES23_9BILA</name>
<evidence type="ECO:0000313" key="1">
    <source>
        <dbReference type="Proteomes" id="UP000887580"/>
    </source>
</evidence>
<proteinExistence type="predicted"/>
<reference evidence="2" key="1">
    <citation type="submission" date="2022-11" db="UniProtKB">
        <authorList>
            <consortium name="WormBaseParasite"/>
        </authorList>
    </citation>
    <scope>IDENTIFICATION</scope>
</reference>
<dbReference type="WBParaSite" id="PS1159_v2.g10230.t1">
    <property type="protein sequence ID" value="PS1159_v2.g10230.t1"/>
    <property type="gene ID" value="PS1159_v2.g10230"/>
</dbReference>
<sequence length="85" mass="9938">MNEYPINVEWTIAKERLWALKESINNEYLQSEKFTPSPASRVKYVLRICPNGDCDERRGKTIMYFFFGRNPSLVIGQKLEADCAF</sequence>
<evidence type="ECO:0000313" key="2">
    <source>
        <dbReference type="WBParaSite" id="PS1159_v2.g10230.t1"/>
    </source>
</evidence>
<protein>
    <submittedName>
        <fullName evidence="2">Uncharacterized protein</fullName>
    </submittedName>
</protein>
<dbReference type="Proteomes" id="UP000887580">
    <property type="component" value="Unplaced"/>
</dbReference>
<accession>A0AC35ES23</accession>